<name>A0A5N5QVN8_9AGAM</name>
<evidence type="ECO:0000313" key="3">
    <source>
        <dbReference type="Proteomes" id="UP000383932"/>
    </source>
</evidence>
<sequence length="461" mass="49930">MNVSQAHEHADRAELLYARGDYEGAAEEHIRAADSYLKAIDACEDPSVKHSLRLMHEDHLKLSREAQRARQERTRQQKQQEHQPPPSSDLAATVTIGQVPRKMVDSSSSSEHMTIEDSYMMLGGRPGEHNEAFDQFWKTLEGMLENLSQPVAFATAPLAKTAAVEGDSQSAADDDEGADSDASSNDSFCIIDSKDPLAPQAPKKDQFGSSASGSSAKKSKSKSVPNPSLARSAYPPPPRVQQLEAENATLKTDLERAIMRATTAERMLRQRAGQEHALRESILSVRREAQRAMSATTAALRSPSFIGQPPSRTQTLVASPSFASPVAAAIPPTAPLATAAPATPAPVPAVKLPVVPSPRIAELEEEIRQLKAENEKQKAQMAKYRERWEKLKESAKRKRAAKENAANITIPEEQEAEAEAEGSKSTSETPVVATAEQVPISPSGFSSHSVLRSPDSIVATR</sequence>
<evidence type="ECO:0000256" key="1">
    <source>
        <dbReference type="SAM" id="MobiDB-lite"/>
    </source>
</evidence>
<dbReference type="PANTHER" id="PTHR40130">
    <property type="entry name" value="EXPRESSED PROTEIN"/>
    <property type="match status" value="1"/>
</dbReference>
<keyword evidence="3" id="KW-1185">Reference proteome</keyword>
<feature type="region of interest" description="Disordered" evidence="1">
    <location>
        <begin position="394"/>
        <end position="461"/>
    </location>
</feature>
<proteinExistence type="predicted"/>
<dbReference type="OrthoDB" id="3197614at2759"/>
<dbReference type="SUPFAM" id="SSF140361">
    <property type="entry name" value="MIT domain-like"/>
    <property type="match status" value="1"/>
</dbReference>
<dbReference type="Proteomes" id="UP000383932">
    <property type="component" value="Unassembled WGS sequence"/>
</dbReference>
<evidence type="ECO:0000313" key="2">
    <source>
        <dbReference type="EMBL" id="KAB5595257.1"/>
    </source>
</evidence>
<accession>A0A5N5QVN8</accession>
<dbReference type="PANTHER" id="PTHR40130:SF1">
    <property type="entry name" value="SPINDLE POLE BODY-ASSOCIATED PROTEIN CUT12 DOMAIN-CONTAINING PROTEIN"/>
    <property type="match status" value="1"/>
</dbReference>
<feature type="region of interest" description="Disordered" evidence="1">
    <location>
        <begin position="65"/>
        <end position="97"/>
    </location>
</feature>
<reference evidence="2 3" key="1">
    <citation type="journal article" date="2019" name="Fungal Biol. Biotechnol.">
        <title>Draft genome sequence of fastidious pathogen Ceratobasidium theobromae, which causes vascular-streak dieback in Theobroma cacao.</title>
        <authorList>
            <person name="Ali S.S."/>
            <person name="Asman A."/>
            <person name="Shao J."/>
            <person name="Firmansyah A.P."/>
            <person name="Susilo A.W."/>
            <person name="Rosmana A."/>
            <person name="McMahon P."/>
            <person name="Junaid M."/>
            <person name="Guest D."/>
            <person name="Kheng T.Y."/>
            <person name="Meinhardt L.W."/>
            <person name="Bailey B.A."/>
        </authorList>
    </citation>
    <scope>NUCLEOTIDE SEQUENCE [LARGE SCALE GENOMIC DNA]</scope>
    <source>
        <strain evidence="2 3">CT2</strain>
    </source>
</reference>
<feature type="region of interest" description="Disordered" evidence="1">
    <location>
        <begin position="164"/>
        <end position="239"/>
    </location>
</feature>
<comment type="caution">
    <text evidence="2">The sequence shown here is derived from an EMBL/GenBank/DDBJ whole genome shotgun (WGS) entry which is preliminary data.</text>
</comment>
<dbReference type="AlphaFoldDB" id="A0A5N5QVN8"/>
<evidence type="ECO:0008006" key="4">
    <source>
        <dbReference type="Google" id="ProtNLM"/>
    </source>
</evidence>
<dbReference type="EMBL" id="SSOP01000011">
    <property type="protein sequence ID" value="KAB5595257.1"/>
    <property type="molecule type" value="Genomic_DNA"/>
</dbReference>
<feature type="compositionally biased region" description="Basic and acidic residues" evidence="1">
    <location>
        <begin position="65"/>
        <end position="81"/>
    </location>
</feature>
<gene>
    <name evidence="2" type="ORF">CTheo_1335</name>
</gene>
<protein>
    <recommendedName>
        <fullName evidence="4">ERM domain-containing protein</fullName>
    </recommendedName>
</protein>
<dbReference type="Gene3D" id="1.20.58.80">
    <property type="entry name" value="Phosphotransferase system, lactose/cellobiose-type IIA subunit"/>
    <property type="match status" value="1"/>
</dbReference>
<organism evidence="2 3">
    <name type="scientific">Ceratobasidium theobromae</name>
    <dbReference type="NCBI Taxonomy" id="1582974"/>
    <lineage>
        <taxon>Eukaryota</taxon>
        <taxon>Fungi</taxon>
        <taxon>Dikarya</taxon>
        <taxon>Basidiomycota</taxon>
        <taxon>Agaricomycotina</taxon>
        <taxon>Agaricomycetes</taxon>
        <taxon>Cantharellales</taxon>
        <taxon>Ceratobasidiaceae</taxon>
        <taxon>Ceratobasidium</taxon>
    </lineage>
</organism>